<proteinExistence type="predicted"/>
<keyword evidence="4" id="KW-1185">Reference proteome</keyword>
<dbReference type="GO" id="GO:0045944">
    <property type="term" value="P:positive regulation of transcription by RNA polymerase II"/>
    <property type="evidence" value="ECO:0007669"/>
    <property type="project" value="TreeGrafter"/>
</dbReference>
<evidence type="ECO:0000313" key="4">
    <source>
        <dbReference type="Proteomes" id="UP000562415"/>
    </source>
</evidence>
<feature type="non-terminal residue" evidence="3">
    <location>
        <position position="215"/>
    </location>
</feature>
<accession>A0A7K5FDS6</accession>
<keyword evidence="2" id="KW-0677">Repeat</keyword>
<gene>
    <name evidence="3" type="primary">Ciita_1</name>
    <name evidence="3" type="ORF">PROATE_R14252</name>
</gene>
<organism evidence="3 4">
    <name type="scientific">Probosciger aterrimus</name>
    <name type="common">Palm cockatoo</name>
    <dbReference type="NCBI Taxonomy" id="141839"/>
    <lineage>
        <taxon>Eukaryota</taxon>
        <taxon>Metazoa</taxon>
        <taxon>Chordata</taxon>
        <taxon>Craniata</taxon>
        <taxon>Vertebrata</taxon>
        <taxon>Euteleostomi</taxon>
        <taxon>Archelosauria</taxon>
        <taxon>Archosauria</taxon>
        <taxon>Dinosauria</taxon>
        <taxon>Saurischia</taxon>
        <taxon>Theropoda</taxon>
        <taxon>Coelurosauria</taxon>
        <taxon>Aves</taxon>
        <taxon>Neognathae</taxon>
        <taxon>Neoaves</taxon>
        <taxon>Telluraves</taxon>
        <taxon>Australaves</taxon>
        <taxon>Psittaciformes</taxon>
        <taxon>Cacatuidae</taxon>
        <taxon>Probosciger</taxon>
    </lineage>
</organism>
<dbReference type="PANTHER" id="PTHR47189:SF1">
    <property type="entry name" value="MHC CLASS II TRANSACTIVATOR"/>
    <property type="match status" value="1"/>
</dbReference>
<dbReference type="GO" id="GO:0045345">
    <property type="term" value="P:positive regulation of MHC class I biosynthetic process"/>
    <property type="evidence" value="ECO:0007669"/>
    <property type="project" value="TreeGrafter"/>
</dbReference>
<comment type="caution">
    <text evidence="3">The sequence shown here is derived from an EMBL/GenBank/DDBJ whole genome shotgun (WGS) entry which is preliminary data.</text>
</comment>
<keyword evidence="1" id="KW-0433">Leucine-rich repeat</keyword>
<sequence length="215" mass="23704">MDSTFLSENGYLDLLQSDIDPLHLYTQLDPKLSGNEEDDFSAGSEVDASDYDQFNMDFLYTMENSENGDELDLCSTKEAYARIAGLAEYVLQDQQEIQEEDTFAGNLILDEIAAENIEMLPEVKVQKCHKRTFLGPAEGCSDASEPKYRKIVEVPAVSAGNGSFLAMPLNSHPASSTSLTNQHMSFSLLATDALERSFIISGMYSRATGVHLYTG</sequence>
<dbReference type="EMBL" id="VYZH01001392">
    <property type="protein sequence ID" value="NWS42970.1"/>
    <property type="molecule type" value="Genomic_DNA"/>
</dbReference>
<feature type="non-terminal residue" evidence="3">
    <location>
        <position position="1"/>
    </location>
</feature>
<dbReference type="PANTHER" id="PTHR47189">
    <property type="entry name" value="MHC CLASS II TRANSACTIVATOR"/>
    <property type="match status" value="1"/>
</dbReference>
<evidence type="ECO:0000256" key="1">
    <source>
        <dbReference type="ARBA" id="ARBA00022614"/>
    </source>
</evidence>
<evidence type="ECO:0000313" key="3">
    <source>
        <dbReference type="EMBL" id="NWS42970.1"/>
    </source>
</evidence>
<evidence type="ECO:0000256" key="2">
    <source>
        <dbReference type="ARBA" id="ARBA00022737"/>
    </source>
</evidence>
<name>A0A7K5FDS6_PROAR</name>
<dbReference type="GO" id="GO:0045348">
    <property type="term" value="P:positive regulation of MHC class II biosynthetic process"/>
    <property type="evidence" value="ECO:0007669"/>
    <property type="project" value="TreeGrafter"/>
</dbReference>
<dbReference type="AlphaFoldDB" id="A0A7K5FDS6"/>
<dbReference type="Proteomes" id="UP000562415">
    <property type="component" value="Unassembled WGS sequence"/>
</dbReference>
<dbReference type="OrthoDB" id="120976at2759"/>
<protein>
    <submittedName>
        <fullName evidence="3">C2TA protein</fullName>
    </submittedName>
</protein>
<reference evidence="3 4" key="1">
    <citation type="submission" date="2019-09" db="EMBL/GenBank/DDBJ databases">
        <title>Bird 10,000 Genomes (B10K) Project - Family phase.</title>
        <authorList>
            <person name="Zhang G."/>
        </authorList>
    </citation>
    <scope>NUCLEOTIDE SEQUENCE [LARGE SCALE GENOMIC DNA]</scope>
    <source>
        <strain evidence="3">B10K-DU-017-47</strain>
    </source>
</reference>